<evidence type="ECO:0000256" key="1">
    <source>
        <dbReference type="SAM" id="Coils"/>
    </source>
</evidence>
<keyword evidence="1" id="KW-0175">Coiled coil</keyword>
<evidence type="ECO:0000313" key="4">
    <source>
        <dbReference type="Proteomes" id="UP001249851"/>
    </source>
</evidence>
<dbReference type="EMBL" id="JARQWQ010000006">
    <property type="protein sequence ID" value="KAK2571329.1"/>
    <property type="molecule type" value="Genomic_DNA"/>
</dbReference>
<organism evidence="3 4">
    <name type="scientific">Acropora cervicornis</name>
    <name type="common">Staghorn coral</name>
    <dbReference type="NCBI Taxonomy" id="6130"/>
    <lineage>
        <taxon>Eukaryota</taxon>
        <taxon>Metazoa</taxon>
        <taxon>Cnidaria</taxon>
        <taxon>Anthozoa</taxon>
        <taxon>Hexacorallia</taxon>
        <taxon>Scleractinia</taxon>
        <taxon>Astrocoeniina</taxon>
        <taxon>Acroporidae</taxon>
        <taxon>Acropora</taxon>
    </lineage>
</organism>
<proteinExistence type="predicted"/>
<reference evidence="3" key="2">
    <citation type="journal article" date="2023" name="Science">
        <title>Genomic signatures of disease resistance in endangered staghorn corals.</title>
        <authorList>
            <person name="Vollmer S.V."/>
            <person name="Selwyn J.D."/>
            <person name="Despard B.A."/>
            <person name="Roesel C.L."/>
        </authorList>
    </citation>
    <scope>NUCLEOTIDE SEQUENCE</scope>
    <source>
        <strain evidence="3">K2</strain>
    </source>
</reference>
<evidence type="ECO:0000313" key="3">
    <source>
        <dbReference type="EMBL" id="KAK2571329.1"/>
    </source>
</evidence>
<reference evidence="3" key="1">
    <citation type="journal article" date="2023" name="G3 (Bethesda)">
        <title>Whole genome assembly and annotation of the endangered Caribbean coral Acropora cervicornis.</title>
        <authorList>
            <person name="Selwyn J.D."/>
            <person name="Vollmer S.V."/>
        </authorList>
    </citation>
    <scope>NUCLEOTIDE SEQUENCE</scope>
    <source>
        <strain evidence="3">K2</strain>
    </source>
</reference>
<accession>A0AAD9R1E6</accession>
<feature type="coiled-coil region" evidence="1">
    <location>
        <begin position="20"/>
        <end position="54"/>
    </location>
</feature>
<evidence type="ECO:0000256" key="2">
    <source>
        <dbReference type="SAM" id="MobiDB-lite"/>
    </source>
</evidence>
<dbReference type="AlphaFoldDB" id="A0AAD9R1E6"/>
<protein>
    <submittedName>
        <fullName evidence="3">Uncharacterized protein</fullName>
    </submittedName>
</protein>
<keyword evidence="4" id="KW-1185">Reference proteome</keyword>
<gene>
    <name evidence="3" type="ORF">P5673_003910</name>
</gene>
<name>A0AAD9R1E6_ACRCE</name>
<comment type="caution">
    <text evidence="3">The sequence shown here is derived from an EMBL/GenBank/DDBJ whole genome shotgun (WGS) entry which is preliminary data.</text>
</comment>
<dbReference type="Proteomes" id="UP001249851">
    <property type="component" value="Unassembled WGS sequence"/>
</dbReference>
<sequence length="311" mass="36035">MEGQINRIRSVMSEDCVGLLEELIQSNRDLATENEKLRQEHEKTSKHQAEALNRIEQRLKEGETPGILRRRARPGARAREARNIAVPAACRIAPFNQINTDRSVRKLYRVLIKREDFNGFELDENANSDNIRGIMDRVIEQVLHEYGGQERCPWSRPIMQAALQRYFLSCHETRRLKTSLKYEEHKKKSRKNGRQKEKLTRRTVALDMIQWQDANAKGRAAEVLLLDAMSSEESSYEDDGDGQPNVVGYKVKRLPWESRSLRKTKKNLDKAYQKSLTKRAKERTLARTVSSDLSEREPPHGLPDWAVENCN</sequence>
<feature type="region of interest" description="Disordered" evidence="2">
    <location>
        <begin position="265"/>
        <end position="311"/>
    </location>
</feature>